<keyword evidence="6" id="KW-0547">Nucleotide-binding</keyword>
<proteinExistence type="inferred from homology"/>
<gene>
    <name evidence="11" type="ordered locus">CSE_15080</name>
</gene>
<dbReference type="AlphaFoldDB" id="A0A7U6JGF2"/>
<dbReference type="InterPro" id="IPR043519">
    <property type="entry name" value="NT_sf"/>
</dbReference>
<dbReference type="Pfam" id="PF01909">
    <property type="entry name" value="NTP_transf_2"/>
    <property type="match status" value="1"/>
</dbReference>
<evidence type="ECO:0000256" key="1">
    <source>
        <dbReference type="ARBA" id="ARBA00001946"/>
    </source>
</evidence>
<evidence type="ECO:0000256" key="9">
    <source>
        <dbReference type="ARBA" id="ARBA00038276"/>
    </source>
</evidence>
<keyword evidence="8" id="KW-0460">Magnesium</keyword>
<evidence type="ECO:0000313" key="12">
    <source>
        <dbReference type="Proteomes" id="UP000004793"/>
    </source>
</evidence>
<dbReference type="Proteomes" id="UP000004793">
    <property type="component" value="Chromosome"/>
</dbReference>
<keyword evidence="7" id="KW-0067">ATP-binding</keyword>
<dbReference type="InterPro" id="IPR002934">
    <property type="entry name" value="Polymerase_NTP_transf_dom"/>
</dbReference>
<evidence type="ECO:0000313" key="11">
    <source>
        <dbReference type="EMBL" id="BAL81634.1"/>
    </source>
</evidence>
<dbReference type="Gene3D" id="3.30.460.10">
    <property type="entry name" value="Beta Polymerase, domain 2"/>
    <property type="match status" value="1"/>
</dbReference>
<evidence type="ECO:0000256" key="7">
    <source>
        <dbReference type="ARBA" id="ARBA00022840"/>
    </source>
</evidence>
<comment type="similarity">
    <text evidence="9">Belongs to the MntA antitoxin family.</text>
</comment>
<dbReference type="PANTHER" id="PTHR33571:SF14">
    <property type="entry name" value="PROTEIN ADENYLYLTRANSFERASE MJ0435-RELATED"/>
    <property type="match status" value="1"/>
</dbReference>
<keyword evidence="5" id="KW-0479">Metal-binding</keyword>
<keyword evidence="4" id="KW-0548">Nucleotidyltransferase</keyword>
<accession>A0A7U6JGF2</accession>
<dbReference type="EMBL" id="AP012051">
    <property type="protein sequence ID" value="BAL81634.1"/>
    <property type="molecule type" value="Genomic_DNA"/>
</dbReference>
<dbReference type="GO" id="GO:0046872">
    <property type="term" value="F:metal ion binding"/>
    <property type="evidence" value="ECO:0007669"/>
    <property type="project" value="UniProtKB-KW"/>
</dbReference>
<keyword evidence="3" id="KW-0808">Transferase</keyword>
<evidence type="ECO:0000259" key="10">
    <source>
        <dbReference type="Pfam" id="PF01909"/>
    </source>
</evidence>
<dbReference type="GO" id="GO:0005524">
    <property type="term" value="F:ATP binding"/>
    <property type="evidence" value="ECO:0007669"/>
    <property type="project" value="UniProtKB-KW"/>
</dbReference>
<dbReference type="OrthoDB" id="9809668at2"/>
<dbReference type="InterPro" id="IPR052038">
    <property type="entry name" value="Type-VII_TA_antitoxin"/>
</dbReference>
<dbReference type="KEGG" id="cex:CSE_15080"/>
<protein>
    <recommendedName>
        <fullName evidence="10">Polymerase nucleotidyl transferase domain-containing protein</fullName>
    </recommendedName>
</protein>
<evidence type="ECO:0000256" key="5">
    <source>
        <dbReference type="ARBA" id="ARBA00022723"/>
    </source>
</evidence>
<dbReference type="GO" id="GO:0016779">
    <property type="term" value="F:nucleotidyltransferase activity"/>
    <property type="evidence" value="ECO:0007669"/>
    <property type="project" value="UniProtKB-KW"/>
</dbReference>
<evidence type="ECO:0000256" key="4">
    <source>
        <dbReference type="ARBA" id="ARBA00022695"/>
    </source>
</evidence>
<evidence type="ECO:0000256" key="6">
    <source>
        <dbReference type="ARBA" id="ARBA00022741"/>
    </source>
</evidence>
<dbReference type="SUPFAM" id="SSF81301">
    <property type="entry name" value="Nucleotidyltransferase"/>
    <property type="match status" value="1"/>
</dbReference>
<sequence>MRKKSRGIFKKDKSKELSKDEIIKILTKNRKILGKFKVKRIGIFGSFVRNKATSKSDVDLYVEFEEPTLENFIGLSSTLEKLFKRKVDILTPLGIESIRIPSVKEEIKKSIEYV</sequence>
<keyword evidence="12" id="KW-1185">Reference proteome</keyword>
<evidence type="ECO:0000256" key="2">
    <source>
        <dbReference type="ARBA" id="ARBA00022649"/>
    </source>
</evidence>
<organism evidence="11 12">
    <name type="scientific">Caldisericum exile (strain DSM 21853 / NBRC 104410 / AZM16c01)</name>
    <dbReference type="NCBI Taxonomy" id="511051"/>
    <lineage>
        <taxon>Bacteria</taxon>
        <taxon>Pseudomonadati</taxon>
        <taxon>Caldisericota/Cryosericota group</taxon>
        <taxon>Caldisericota</taxon>
        <taxon>Caldisericia</taxon>
        <taxon>Caldisericales</taxon>
        <taxon>Caldisericaceae</taxon>
        <taxon>Caldisericum</taxon>
    </lineage>
</organism>
<reference evidence="11 12" key="1">
    <citation type="submission" date="2011-01" db="EMBL/GenBank/DDBJ databases">
        <title>Whole genome sequence of Caldisericum exile AZM16c01.</title>
        <authorList>
            <person name="Narita-Yamada S."/>
            <person name="Kawakoshi A."/>
            <person name="Nakamura S."/>
            <person name="Sasagawa M."/>
            <person name="Fukada J."/>
            <person name="Sekine M."/>
            <person name="Kato Y."/>
            <person name="Fukai R."/>
            <person name="Sasaki K."/>
            <person name="Hanamaki A."/>
            <person name="Narita H."/>
            <person name="Konno Y."/>
            <person name="Mori K."/>
            <person name="Yamazaki S."/>
            <person name="Suzuki K."/>
            <person name="Fujita N."/>
        </authorList>
    </citation>
    <scope>NUCLEOTIDE SEQUENCE [LARGE SCALE GENOMIC DNA]</scope>
    <source>
        <strain evidence="12">DSM 21853 / NBRC 104410 / AZM16c01</strain>
    </source>
</reference>
<evidence type="ECO:0000256" key="3">
    <source>
        <dbReference type="ARBA" id="ARBA00022679"/>
    </source>
</evidence>
<dbReference type="RefSeq" id="WP_014454029.1">
    <property type="nucleotide sequence ID" value="NC_017096.1"/>
</dbReference>
<evidence type="ECO:0000256" key="8">
    <source>
        <dbReference type="ARBA" id="ARBA00022842"/>
    </source>
</evidence>
<comment type="cofactor">
    <cofactor evidence="1">
        <name>Mg(2+)</name>
        <dbReference type="ChEBI" id="CHEBI:18420"/>
    </cofactor>
</comment>
<dbReference type="PANTHER" id="PTHR33571">
    <property type="entry name" value="SSL8005 PROTEIN"/>
    <property type="match status" value="1"/>
</dbReference>
<dbReference type="CDD" id="cd05403">
    <property type="entry name" value="NT_KNTase_like"/>
    <property type="match status" value="1"/>
</dbReference>
<keyword evidence="2" id="KW-1277">Toxin-antitoxin system</keyword>
<name>A0A7U6JGF2_CALEA</name>
<feature type="domain" description="Polymerase nucleotidyl transferase" evidence="10">
    <location>
        <begin position="30"/>
        <end position="113"/>
    </location>
</feature>